<dbReference type="InterPro" id="IPR025232">
    <property type="entry name" value="DUF4174"/>
</dbReference>
<accession>A0A4R4KBP4</accession>
<feature type="domain" description="DUF4174" evidence="2">
    <location>
        <begin position="26"/>
        <end position="133"/>
    </location>
</feature>
<organism evidence="3 4">
    <name type="scientific">Arundinibacter roseus</name>
    <dbReference type="NCBI Taxonomy" id="2070510"/>
    <lineage>
        <taxon>Bacteria</taxon>
        <taxon>Pseudomonadati</taxon>
        <taxon>Bacteroidota</taxon>
        <taxon>Cytophagia</taxon>
        <taxon>Cytophagales</taxon>
        <taxon>Spirosomataceae</taxon>
        <taxon>Arundinibacter</taxon>
    </lineage>
</organism>
<dbReference type="Pfam" id="PF13778">
    <property type="entry name" value="DUF4174"/>
    <property type="match status" value="1"/>
</dbReference>
<evidence type="ECO:0000313" key="4">
    <source>
        <dbReference type="Proteomes" id="UP000295706"/>
    </source>
</evidence>
<proteinExistence type="predicted"/>
<dbReference type="Proteomes" id="UP000295706">
    <property type="component" value="Unassembled WGS sequence"/>
</dbReference>
<dbReference type="RefSeq" id="WP_132118804.1">
    <property type="nucleotide sequence ID" value="NZ_SMJU01000008.1"/>
</dbReference>
<reference evidence="3 4" key="1">
    <citation type="submission" date="2019-02" db="EMBL/GenBank/DDBJ databases">
        <title>Arundinibacter roseus gen. nov., sp. nov., a new member of the family Cytophagaceae.</title>
        <authorList>
            <person name="Szuroczki S."/>
            <person name="Khayer B."/>
            <person name="Sproer C."/>
            <person name="Toumi M."/>
            <person name="Szabo A."/>
            <person name="Felfoldi T."/>
            <person name="Schumann P."/>
            <person name="Toth E."/>
        </authorList>
    </citation>
    <scope>NUCLEOTIDE SEQUENCE [LARGE SCALE GENOMIC DNA]</scope>
    <source>
        <strain evidence="3 4">DMA-k-7a</strain>
    </source>
</reference>
<comment type="caution">
    <text evidence="3">The sequence shown here is derived from an EMBL/GenBank/DDBJ whole genome shotgun (WGS) entry which is preliminary data.</text>
</comment>
<keyword evidence="4" id="KW-1185">Reference proteome</keyword>
<evidence type="ECO:0000256" key="1">
    <source>
        <dbReference type="ARBA" id="ARBA00022729"/>
    </source>
</evidence>
<sequence>MFSFFGLTLIASLWMSGTDAPLWEKMERLAWKNRVIVIYAPESGNLELNQQRQLLANTLAQQKERDLVIIECLSSKLTREDKVYINRHFNHDLTRFGVWLVGKDGGTKLSSSSTVPAEKFWALIDSMPMRQSEKARRNDPK</sequence>
<gene>
    <name evidence="3" type="ORF">EZE20_14340</name>
</gene>
<name>A0A4R4KBP4_9BACT</name>
<evidence type="ECO:0000259" key="2">
    <source>
        <dbReference type="Pfam" id="PF13778"/>
    </source>
</evidence>
<protein>
    <submittedName>
        <fullName evidence="3">DUF4174 domain-containing protein</fullName>
    </submittedName>
</protein>
<evidence type="ECO:0000313" key="3">
    <source>
        <dbReference type="EMBL" id="TDB64116.1"/>
    </source>
</evidence>
<dbReference type="EMBL" id="SMJU01000008">
    <property type="protein sequence ID" value="TDB64116.1"/>
    <property type="molecule type" value="Genomic_DNA"/>
</dbReference>
<dbReference type="AlphaFoldDB" id="A0A4R4KBP4"/>
<dbReference type="OrthoDB" id="7362103at2"/>
<keyword evidence="1" id="KW-0732">Signal</keyword>